<comment type="caution">
    <text evidence="1">The sequence shown here is derived from an EMBL/GenBank/DDBJ whole genome shotgun (WGS) entry which is preliminary data.</text>
</comment>
<evidence type="ECO:0000313" key="2">
    <source>
        <dbReference type="Proteomes" id="UP001066276"/>
    </source>
</evidence>
<accession>A0AAV7V0C0</accession>
<dbReference type="AlphaFoldDB" id="A0AAV7V0C0"/>
<name>A0AAV7V0C0_PLEWA</name>
<proteinExistence type="predicted"/>
<keyword evidence="2" id="KW-1185">Reference proteome</keyword>
<sequence>MGWRVPDYARWKADVLEWFVTEEIHMKLNRHDDKASEDTADWLSPHFYRKYGLRLRGSCRGGGRGVNIETRIRPYIKAKGMVRRC</sequence>
<organism evidence="1 2">
    <name type="scientific">Pleurodeles waltl</name>
    <name type="common">Iberian ribbed newt</name>
    <dbReference type="NCBI Taxonomy" id="8319"/>
    <lineage>
        <taxon>Eukaryota</taxon>
        <taxon>Metazoa</taxon>
        <taxon>Chordata</taxon>
        <taxon>Craniata</taxon>
        <taxon>Vertebrata</taxon>
        <taxon>Euteleostomi</taxon>
        <taxon>Amphibia</taxon>
        <taxon>Batrachia</taxon>
        <taxon>Caudata</taxon>
        <taxon>Salamandroidea</taxon>
        <taxon>Salamandridae</taxon>
        <taxon>Pleurodelinae</taxon>
        <taxon>Pleurodeles</taxon>
    </lineage>
</organism>
<dbReference type="Proteomes" id="UP001066276">
    <property type="component" value="Chromosome 2_2"/>
</dbReference>
<protein>
    <submittedName>
        <fullName evidence="1">Uncharacterized protein</fullName>
    </submittedName>
</protein>
<reference evidence="1" key="1">
    <citation type="journal article" date="2022" name="bioRxiv">
        <title>Sequencing and chromosome-scale assembly of the giantPleurodeles waltlgenome.</title>
        <authorList>
            <person name="Brown T."/>
            <person name="Elewa A."/>
            <person name="Iarovenko S."/>
            <person name="Subramanian E."/>
            <person name="Araus A.J."/>
            <person name="Petzold A."/>
            <person name="Susuki M."/>
            <person name="Suzuki K.-i.T."/>
            <person name="Hayashi T."/>
            <person name="Toyoda A."/>
            <person name="Oliveira C."/>
            <person name="Osipova E."/>
            <person name="Leigh N.D."/>
            <person name="Simon A."/>
            <person name="Yun M.H."/>
        </authorList>
    </citation>
    <scope>NUCLEOTIDE SEQUENCE</scope>
    <source>
        <strain evidence="1">20211129_DDA</strain>
        <tissue evidence="1">Liver</tissue>
    </source>
</reference>
<evidence type="ECO:0000313" key="1">
    <source>
        <dbReference type="EMBL" id="KAJ1194838.1"/>
    </source>
</evidence>
<dbReference type="EMBL" id="JANPWB010000004">
    <property type="protein sequence ID" value="KAJ1194838.1"/>
    <property type="molecule type" value="Genomic_DNA"/>
</dbReference>
<gene>
    <name evidence="1" type="ORF">NDU88_004123</name>
</gene>